<accession>A0AAD5R0Z7</accession>
<comment type="caution">
    <text evidence="1">The sequence shown here is derived from an EMBL/GenBank/DDBJ whole genome shotgun (WGS) entry which is preliminary data.</text>
</comment>
<gene>
    <name evidence="1" type="ORF">KIN20_028346</name>
</gene>
<proteinExistence type="predicted"/>
<dbReference type="Proteomes" id="UP001196413">
    <property type="component" value="Unassembled WGS sequence"/>
</dbReference>
<dbReference type="AlphaFoldDB" id="A0AAD5R0Z7"/>
<evidence type="ECO:0000313" key="1">
    <source>
        <dbReference type="EMBL" id="KAJ1367436.1"/>
    </source>
</evidence>
<organism evidence="1 2">
    <name type="scientific">Parelaphostrongylus tenuis</name>
    <name type="common">Meningeal worm</name>
    <dbReference type="NCBI Taxonomy" id="148309"/>
    <lineage>
        <taxon>Eukaryota</taxon>
        <taxon>Metazoa</taxon>
        <taxon>Ecdysozoa</taxon>
        <taxon>Nematoda</taxon>
        <taxon>Chromadorea</taxon>
        <taxon>Rhabditida</taxon>
        <taxon>Rhabditina</taxon>
        <taxon>Rhabditomorpha</taxon>
        <taxon>Strongyloidea</taxon>
        <taxon>Metastrongylidae</taxon>
        <taxon>Parelaphostrongylus</taxon>
    </lineage>
</organism>
<dbReference type="EMBL" id="JAHQIW010005898">
    <property type="protein sequence ID" value="KAJ1367436.1"/>
    <property type="molecule type" value="Genomic_DNA"/>
</dbReference>
<sequence>MGGLAIGQRLAPSLAIAFMPKVEAPMMDLRPLLYFQNGASDSCPAQHFVLPGIS</sequence>
<name>A0AAD5R0Z7_PARTN</name>
<protein>
    <submittedName>
        <fullName evidence="1">Uncharacterized protein</fullName>
    </submittedName>
</protein>
<evidence type="ECO:0000313" key="2">
    <source>
        <dbReference type="Proteomes" id="UP001196413"/>
    </source>
</evidence>
<reference evidence="1" key="1">
    <citation type="submission" date="2021-06" db="EMBL/GenBank/DDBJ databases">
        <title>Parelaphostrongylus tenuis whole genome reference sequence.</title>
        <authorList>
            <person name="Garwood T.J."/>
            <person name="Larsen P.A."/>
            <person name="Fountain-Jones N.M."/>
            <person name="Garbe J.R."/>
            <person name="Macchietto M.G."/>
            <person name="Kania S.A."/>
            <person name="Gerhold R.W."/>
            <person name="Richards J.E."/>
            <person name="Wolf T.M."/>
        </authorList>
    </citation>
    <scope>NUCLEOTIDE SEQUENCE</scope>
    <source>
        <strain evidence="1">MNPRO001-30</strain>
        <tissue evidence="1">Meninges</tissue>
    </source>
</reference>
<keyword evidence="2" id="KW-1185">Reference proteome</keyword>